<comment type="caution">
    <text evidence="2">The sequence shown here is derived from an EMBL/GenBank/DDBJ whole genome shotgun (WGS) entry which is preliminary data.</text>
</comment>
<dbReference type="AlphaFoldDB" id="A0A2M8KUN9"/>
<evidence type="ECO:0000313" key="2">
    <source>
        <dbReference type="EMBL" id="PJE63619.1"/>
    </source>
</evidence>
<reference evidence="3" key="1">
    <citation type="submission" date="2017-09" db="EMBL/GenBank/DDBJ databases">
        <title>Depth-based differentiation of microbial function through sediment-hosted aquifers and enrichment of novel symbionts in the deep terrestrial subsurface.</title>
        <authorList>
            <person name="Probst A.J."/>
            <person name="Ladd B."/>
            <person name="Jarett J.K."/>
            <person name="Geller-Mcgrath D.E."/>
            <person name="Sieber C.M.K."/>
            <person name="Emerson J.B."/>
            <person name="Anantharaman K."/>
            <person name="Thomas B.C."/>
            <person name="Malmstrom R."/>
            <person name="Stieglmeier M."/>
            <person name="Klingl A."/>
            <person name="Woyke T."/>
            <person name="Ryan C.M."/>
            <person name="Banfield J.F."/>
        </authorList>
    </citation>
    <scope>NUCLEOTIDE SEQUENCE [LARGE SCALE GENOMIC DNA]</scope>
</reference>
<protein>
    <submittedName>
        <fullName evidence="2">Uncharacterized protein</fullName>
    </submittedName>
</protein>
<evidence type="ECO:0000313" key="3">
    <source>
        <dbReference type="Proteomes" id="UP000231569"/>
    </source>
</evidence>
<evidence type="ECO:0000256" key="1">
    <source>
        <dbReference type="SAM" id="Phobius"/>
    </source>
</evidence>
<gene>
    <name evidence="2" type="ORF">COU89_02340</name>
</gene>
<sequence>MQNNNQQNYKRTITVWVVIIMGLFSINMVLSHTLFVTNTNIASLEHNLVESQRMLQEYRVQMARVTSSEIILARAKKLGFVKSPTVLYLMNNEFAKR</sequence>
<keyword evidence="1" id="KW-0812">Transmembrane</keyword>
<accession>A0A2M8KUN9</accession>
<feature type="transmembrane region" description="Helical" evidence="1">
    <location>
        <begin position="12"/>
        <end position="35"/>
    </location>
</feature>
<proteinExistence type="predicted"/>
<dbReference type="Proteomes" id="UP000231569">
    <property type="component" value="Unassembled WGS sequence"/>
</dbReference>
<dbReference type="EMBL" id="PFEE01000051">
    <property type="protein sequence ID" value="PJE63619.1"/>
    <property type="molecule type" value="Genomic_DNA"/>
</dbReference>
<organism evidence="2 3">
    <name type="scientific">Candidatus Roizmanbacteria bacterium CG10_big_fil_rev_8_21_14_0_10_45_7</name>
    <dbReference type="NCBI Taxonomy" id="1974854"/>
    <lineage>
        <taxon>Bacteria</taxon>
        <taxon>Candidatus Roizmaniibacteriota</taxon>
    </lineage>
</organism>
<keyword evidence="1" id="KW-0472">Membrane</keyword>
<keyword evidence="1" id="KW-1133">Transmembrane helix</keyword>
<name>A0A2M8KUN9_9BACT</name>